<organism evidence="2 3">
    <name type="scientific">Pelobates cultripes</name>
    <name type="common">Western spadefoot toad</name>
    <dbReference type="NCBI Taxonomy" id="61616"/>
    <lineage>
        <taxon>Eukaryota</taxon>
        <taxon>Metazoa</taxon>
        <taxon>Chordata</taxon>
        <taxon>Craniata</taxon>
        <taxon>Vertebrata</taxon>
        <taxon>Euteleostomi</taxon>
        <taxon>Amphibia</taxon>
        <taxon>Batrachia</taxon>
        <taxon>Anura</taxon>
        <taxon>Pelobatoidea</taxon>
        <taxon>Pelobatidae</taxon>
        <taxon>Pelobates</taxon>
    </lineage>
</organism>
<feature type="region of interest" description="Disordered" evidence="1">
    <location>
        <begin position="1"/>
        <end position="89"/>
    </location>
</feature>
<gene>
    <name evidence="2" type="ORF">PECUL_23A009263</name>
</gene>
<feature type="compositionally biased region" description="Basic and acidic residues" evidence="1">
    <location>
        <begin position="9"/>
        <end position="19"/>
    </location>
</feature>
<dbReference type="Proteomes" id="UP001295444">
    <property type="component" value="Chromosome 02"/>
</dbReference>
<protein>
    <submittedName>
        <fullName evidence="2">Uncharacterized protein</fullName>
    </submittedName>
</protein>
<accession>A0AAD1RDG0</accession>
<reference evidence="2" key="1">
    <citation type="submission" date="2022-03" db="EMBL/GenBank/DDBJ databases">
        <authorList>
            <person name="Alioto T."/>
            <person name="Alioto T."/>
            <person name="Gomez Garrido J."/>
        </authorList>
    </citation>
    <scope>NUCLEOTIDE SEQUENCE</scope>
</reference>
<evidence type="ECO:0000313" key="3">
    <source>
        <dbReference type="Proteomes" id="UP001295444"/>
    </source>
</evidence>
<evidence type="ECO:0000313" key="2">
    <source>
        <dbReference type="EMBL" id="CAH2249441.1"/>
    </source>
</evidence>
<keyword evidence="3" id="KW-1185">Reference proteome</keyword>
<sequence length="89" mass="9559">MWSRGVDAQGRRTEWEGNHPPHPRRGSSYTTSRSVGQVGGRSRGSRSADRAGGQDPTCGTAGVLLRGPGGRQWKAVRGLLSGSRRTDEK</sequence>
<name>A0AAD1RDG0_PELCU</name>
<dbReference type="EMBL" id="OW240913">
    <property type="protein sequence ID" value="CAH2249441.1"/>
    <property type="molecule type" value="Genomic_DNA"/>
</dbReference>
<proteinExistence type="predicted"/>
<evidence type="ECO:0000256" key="1">
    <source>
        <dbReference type="SAM" id="MobiDB-lite"/>
    </source>
</evidence>
<dbReference type="AlphaFoldDB" id="A0AAD1RDG0"/>